<proteinExistence type="predicted"/>
<dbReference type="HOGENOM" id="CLU_3182564_0_0_11"/>
<accession>L1MCL1</accession>
<organism evidence="1 2">
    <name type="scientific">Corynebacterium durum F0235</name>
    <dbReference type="NCBI Taxonomy" id="1035195"/>
    <lineage>
        <taxon>Bacteria</taxon>
        <taxon>Bacillati</taxon>
        <taxon>Actinomycetota</taxon>
        <taxon>Actinomycetes</taxon>
        <taxon>Mycobacteriales</taxon>
        <taxon>Corynebacteriaceae</taxon>
        <taxon>Corynebacterium</taxon>
    </lineage>
</organism>
<evidence type="ECO:0000313" key="2">
    <source>
        <dbReference type="Proteomes" id="UP000010445"/>
    </source>
</evidence>
<dbReference type="AlphaFoldDB" id="L1MCL1"/>
<reference evidence="1 2" key="1">
    <citation type="submission" date="2012-05" db="EMBL/GenBank/DDBJ databases">
        <authorList>
            <person name="Weinstock G."/>
            <person name="Sodergren E."/>
            <person name="Lobos E.A."/>
            <person name="Fulton L."/>
            <person name="Fulton R."/>
            <person name="Courtney L."/>
            <person name="Fronick C."/>
            <person name="O'Laughlin M."/>
            <person name="Godfrey J."/>
            <person name="Wilson R.M."/>
            <person name="Miner T."/>
            <person name="Farmer C."/>
            <person name="Delehaunty K."/>
            <person name="Cordes M."/>
            <person name="Minx P."/>
            <person name="Tomlinson C."/>
            <person name="Chen J."/>
            <person name="Wollam A."/>
            <person name="Pepin K.H."/>
            <person name="Bhonagiri V."/>
            <person name="Zhang X."/>
            <person name="Suruliraj S."/>
            <person name="Warren W."/>
            <person name="Mitreva M."/>
            <person name="Mardis E.R."/>
            <person name="Wilson R.K."/>
        </authorList>
    </citation>
    <scope>NUCLEOTIDE SEQUENCE [LARGE SCALE GENOMIC DNA]</scope>
    <source>
        <strain evidence="1 2">F0235</strain>
    </source>
</reference>
<protein>
    <submittedName>
        <fullName evidence="1">Uncharacterized protein</fullName>
    </submittedName>
</protein>
<keyword evidence="2" id="KW-1185">Reference proteome</keyword>
<dbReference type="Proteomes" id="UP000010445">
    <property type="component" value="Unassembled WGS sequence"/>
</dbReference>
<name>L1MCL1_9CORY</name>
<dbReference type="EMBL" id="AMEM01000033">
    <property type="protein sequence ID" value="EKX88947.1"/>
    <property type="molecule type" value="Genomic_DNA"/>
</dbReference>
<sequence length="46" mass="5065">MRYEYFYWQGGCGVGTVSFKNESNGDTPTKTALAAFMLATSTEFEG</sequence>
<gene>
    <name evidence="1" type="ORF">HMPREF9997_02055</name>
</gene>
<evidence type="ECO:0000313" key="1">
    <source>
        <dbReference type="EMBL" id="EKX88947.1"/>
    </source>
</evidence>
<comment type="caution">
    <text evidence="1">The sequence shown here is derived from an EMBL/GenBank/DDBJ whole genome shotgun (WGS) entry which is preliminary data.</text>
</comment>